<evidence type="ECO:0000313" key="1">
    <source>
        <dbReference type="EMBL" id="KAJ1674407.1"/>
    </source>
</evidence>
<reference evidence="1" key="1">
    <citation type="submission" date="2022-06" db="EMBL/GenBank/DDBJ databases">
        <title>Phylogenomic reconstructions and comparative analyses of Kickxellomycotina fungi.</title>
        <authorList>
            <person name="Reynolds N.K."/>
            <person name="Stajich J.E."/>
            <person name="Barry K."/>
            <person name="Grigoriev I.V."/>
            <person name="Crous P."/>
            <person name="Smith M.E."/>
        </authorList>
    </citation>
    <scope>NUCLEOTIDE SEQUENCE</scope>
    <source>
        <strain evidence="1">RSA 2271</strain>
    </source>
</reference>
<name>A0ACC1HD57_9FUNG</name>
<dbReference type="EMBL" id="JAMZIH010005990">
    <property type="protein sequence ID" value="KAJ1674407.1"/>
    <property type="molecule type" value="Genomic_DNA"/>
</dbReference>
<sequence>MLSLPHCSLADIGNLDYNNNGDGVIVIIISIVIIGRFSSFVTQWQKALEIHGGIGSSRYDMGEALNHMANDFTSFCEEKERVLKQIREINSQNLREVEDAVIAMERTKQKYEAQCRDWERLLLKKNGRIDLANQLSKSRHIGGTVSGIFHKHKNLTPEMLEQLEKEARVKVKICNENYKLQLTNTNRIRSSYYGEELPNSIQKMYDLVLEIDEELKTRLRRYVYMYESCMLSDALLIKPTDQPGMSDLVEYIDNQGDLDAFVRAMSKSQESPTRTNIPYLEYEMSPVARSFANPKPIFGVPLEKQVARDNKRIPVILTKCINVIEVCGLQQEGLYRLSGQLSVINKLQADFDIDADKVDLQASVYKDDVNNLTGLVKQYLRKLPDGLISSTQCIKLAHIINSAGGKADNAISAFKTELESMAEHNYHVLAYLIHHFEKVQAFQEYNMMNSANLSIVLGPTIVGADGLSNPADQFKTQSMVIKFMIDNARDLFPSEERQGTETSAS</sequence>
<gene>
    <name evidence="1" type="primary">RGD1</name>
    <name evidence="1" type="ORF">EV182_003336</name>
</gene>
<comment type="caution">
    <text evidence="1">The sequence shown here is derived from an EMBL/GenBank/DDBJ whole genome shotgun (WGS) entry which is preliminary data.</text>
</comment>
<organism evidence="1 2">
    <name type="scientific">Spiromyces aspiralis</name>
    <dbReference type="NCBI Taxonomy" id="68401"/>
    <lineage>
        <taxon>Eukaryota</taxon>
        <taxon>Fungi</taxon>
        <taxon>Fungi incertae sedis</taxon>
        <taxon>Zoopagomycota</taxon>
        <taxon>Kickxellomycotina</taxon>
        <taxon>Kickxellomycetes</taxon>
        <taxon>Kickxellales</taxon>
        <taxon>Kickxellaceae</taxon>
        <taxon>Spiromyces</taxon>
    </lineage>
</organism>
<evidence type="ECO:0000313" key="2">
    <source>
        <dbReference type="Proteomes" id="UP001145114"/>
    </source>
</evidence>
<keyword evidence="2" id="KW-1185">Reference proteome</keyword>
<dbReference type="Proteomes" id="UP001145114">
    <property type="component" value="Unassembled WGS sequence"/>
</dbReference>
<accession>A0ACC1HD57</accession>
<proteinExistence type="predicted"/>
<protein>
    <submittedName>
        <fullName evidence="1">Rho GTPase-activating protein</fullName>
    </submittedName>
</protein>